<evidence type="ECO:0000313" key="1">
    <source>
        <dbReference type="EMBL" id="GFT90734.1"/>
    </source>
</evidence>
<gene>
    <name evidence="1" type="ORF">NPIL_282861</name>
</gene>
<sequence>MVSSHFVKKQVTFSFRNYETSGFPSSLNGFQDILRNRDRHVFSCFVPLNNGIHLITPPVLRDMQFLDSFALITV</sequence>
<accession>A0A8X6PYD5</accession>
<dbReference type="AlphaFoldDB" id="A0A8X6PYD5"/>
<protein>
    <submittedName>
        <fullName evidence="1">Uncharacterized protein</fullName>
    </submittedName>
</protein>
<name>A0A8X6PYD5_NEPPI</name>
<keyword evidence="2" id="KW-1185">Reference proteome</keyword>
<organism evidence="1 2">
    <name type="scientific">Nephila pilipes</name>
    <name type="common">Giant wood spider</name>
    <name type="synonym">Nephila maculata</name>
    <dbReference type="NCBI Taxonomy" id="299642"/>
    <lineage>
        <taxon>Eukaryota</taxon>
        <taxon>Metazoa</taxon>
        <taxon>Ecdysozoa</taxon>
        <taxon>Arthropoda</taxon>
        <taxon>Chelicerata</taxon>
        <taxon>Arachnida</taxon>
        <taxon>Araneae</taxon>
        <taxon>Araneomorphae</taxon>
        <taxon>Entelegynae</taxon>
        <taxon>Araneoidea</taxon>
        <taxon>Nephilidae</taxon>
        <taxon>Nephila</taxon>
    </lineage>
</organism>
<proteinExistence type="predicted"/>
<dbReference type="Proteomes" id="UP000887013">
    <property type="component" value="Unassembled WGS sequence"/>
</dbReference>
<comment type="caution">
    <text evidence="1">The sequence shown here is derived from an EMBL/GenBank/DDBJ whole genome shotgun (WGS) entry which is preliminary data.</text>
</comment>
<dbReference type="EMBL" id="BMAW01120762">
    <property type="protein sequence ID" value="GFT90734.1"/>
    <property type="molecule type" value="Genomic_DNA"/>
</dbReference>
<evidence type="ECO:0000313" key="2">
    <source>
        <dbReference type="Proteomes" id="UP000887013"/>
    </source>
</evidence>
<reference evidence="1" key="1">
    <citation type="submission" date="2020-08" db="EMBL/GenBank/DDBJ databases">
        <title>Multicomponent nature underlies the extraordinary mechanical properties of spider dragline silk.</title>
        <authorList>
            <person name="Kono N."/>
            <person name="Nakamura H."/>
            <person name="Mori M."/>
            <person name="Yoshida Y."/>
            <person name="Ohtoshi R."/>
            <person name="Malay A.D."/>
            <person name="Moran D.A.P."/>
            <person name="Tomita M."/>
            <person name="Numata K."/>
            <person name="Arakawa K."/>
        </authorList>
    </citation>
    <scope>NUCLEOTIDE SEQUENCE</scope>
</reference>